<protein>
    <submittedName>
        <fullName evidence="1">Uncharacterized protein</fullName>
    </submittedName>
</protein>
<reference evidence="1 2" key="1">
    <citation type="submission" date="2017-08" db="EMBL/GenBank/DDBJ databases">
        <title>Genome sequence of Streptomyces albireticuli NRRL B-1670.</title>
        <authorList>
            <person name="Graham D.E."/>
            <person name="Mahan K.M."/>
            <person name="Klingeman D.M."/>
            <person name="Hettich R.L."/>
            <person name="Parry R.J."/>
            <person name="Spain J.C."/>
        </authorList>
    </citation>
    <scope>NUCLEOTIDE SEQUENCE [LARGE SCALE GENOMIC DNA]</scope>
    <source>
        <strain evidence="1 2">NRRL B-1670</strain>
    </source>
</reference>
<organism evidence="1 2">
    <name type="scientific">Streptomyces albireticuli</name>
    <dbReference type="NCBI Taxonomy" id="1940"/>
    <lineage>
        <taxon>Bacteria</taxon>
        <taxon>Bacillati</taxon>
        <taxon>Actinomycetota</taxon>
        <taxon>Actinomycetes</taxon>
        <taxon>Kitasatosporales</taxon>
        <taxon>Streptomycetaceae</taxon>
        <taxon>Streptomyces</taxon>
    </lineage>
</organism>
<dbReference type="RefSeq" id="WP_095582282.1">
    <property type="nucleotide sequence ID" value="NZ_JAJQQQ010000008.1"/>
</dbReference>
<gene>
    <name evidence="1" type="ORF">CK936_19720</name>
</gene>
<accession>A0A2A2D448</accession>
<evidence type="ECO:0000313" key="2">
    <source>
        <dbReference type="Proteomes" id="UP000218944"/>
    </source>
</evidence>
<dbReference type="Proteomes" id="UP000218944">
    <property type="component" value="Unassembled WGS sequence"/>
</dbReference>
<comment type="caution">
    <text evidence="1">The sequence shown here is derived from an EMBL/GenBank/DDBJ whole genome shotgun (WGS) entry which is preliminary data.</text>
</comment>
<name>A0A2A2D448_9ACTN</name>
<sequence>MRWQTNCLLPSSPVWITALAHPSGHRGGAAYALRRRSGGWTQAGQYHSGAYGYVTSHHIG</sequence>
<dbReference type="AlphaFoldDB" id="A0A2A2D448"/>
<dbReference type="EMBL" id="NSJV01000386">
    <property type="protein sequence ID" value="PAU47258.1"/>
    <property type="molecule type" value="Genomic_DNA"/>
</dbReference>
<proteinExistence type="predicted"/>
<evidence type="ECO:0000313" key="1">
    <source>
        <dbReference type="EMBL" id="PAU47258.1"/>
    </source>
</evidence>
<keyword evidence="2" id="KW-1185">Reference proteome</keyword>